<evidence type="ECO:0000313" key="8">
    <source>
        <dbReference type="EMBL" id="CAG2255751.1"/>
    </source>
</evidence>
<reference evidence="8" key="1">
    <citation type="submission" date="2021-03" db="EMBL/GenBank/DDBJ databases">
        <authorList>
            <person name="Bekaert M."/>
        </authorList>
    </citation>
    <scope>NUCLEOTIDE SEQUENCE</scope>
</reference>
<dbReference type="AlphaFoldDB" id="A0A8S3VL33"/>
<evidence type="ECO:0000256" key="1">
    <source>
        <dbReference type="ARBA" id="ARBA00004141"/>
    </source>
</evidence>
<gene>
    <name evidence="8" type="ORF">MEDL_67114</name>
</gene>
<evidence type="ECO:0000256" key="5">
    <source>
        <dbReference type="SAM" id="Phobius"/>
    </source>
</evidence>
<dbReference type="GO" id="GO:0004888">
    <property type="term" value="F:transmembrane signaling receptor activity"/>
    <property type="evidence" value="ECO:0007669"/>
    <property type="project" value="InterPro"/>
</dbReference>
<proteinExistence type="predicted"/>
<dbReference type="InterPro" id="IPR038050">
    <property type="entry name" value="Neuro_actylchol_rec"/>
</dbReference>
<evidence type="ECO:0000313" key="9">
    <source>
        <dbReference type="Proteomes" id="UP000683360"/>
    </source>
</evidence>
<evidence type="ECO:0000256" key="3">
    <source>
        <dbReference type="ARBA" id="ARBA00022989"/>
    </source>
</evidence>
<dbReference type="FunFam" id="2.70.170.10:FF:000053">
    <property type="entry name" value="Predicted protein"/>
    <property type="match status" value="1"/>
</dbReference>
<dbReference type="Gene3D" id="1.20.58.390">
    <property type="entry name" value="Neurotransmitter-gated ion-channel transmembrane domain"/>
    <property type="match status" value="1"/>
</dbReference>
<accession>A0A8S3VL33</accession>
<dbReference type="InterPro" id="IPR006202">
    <property type="entry name" value="Neur_chan_lig-bd"/>
</dbReference>
<comment type="subcellular location">
    <subcellularLocation>
        <location evidence="1">Membrane</location>
        <topology evidence="1">Multi-pass membrane protein</topology>
    </subcellularLocation>
</comment>
<dbReference type="InterPro" id="IPR036719">
    <property type="entry name" value="Neuro-gated_channel_TM_sf"/>
</dbReference>
<keyword evidence="3 5" id="KW-1133">Transmembrane helix</keyword>
<dbReference type="InterPro" id="IPR036734">
    <property type="entry name" value="Neur_chan_lig-bd_sf"/>
</dbReference>
<protein>
    <recommendedName>
        <fullName evidence="10">Neurotransmitter-gated ion-channel ligand-binding domain-containing protein</fullName>
    </recommendedName>
</protein>
<feature type="domain" description="Neurotransmitter-gated ion-channel ligand-binding" evidence="6">
    <location>
        <begin position="25"/>
        <end position="196"/>
    </location>
</feature>
<keyword evidence="2 5" id="KW-0812">Transmembrane</keyword>
<evidence type="ECO:0000259" key="7">
    <source>
        <dbReference type="Pfam" id="PF02932"/>
    </source>
</evidence>
<dbReference type="GO" id="GO:0005230">
    <property type="term" value="F:extracellular ligand-gated monoatomic ion channel activity"/>
    <property type="evidence" value="ECO:0007669"/>
    <property type="project" value="InterPro"/>
</dbReference>
<evidence type="ECO:0000256" key="2">
    <source>
        <dbReference type="ARBA" id="ARBA00022692"/>
    </source>
</evidence>
<dbReference type="InterPro" id="IPR006029">
    <property type="entry name" value="Neurotrans-gated_channel_TM"/>
</dbReference>
<sequence length="387" mass="45042">MVIIGVNLYTTYDTQHLARDIQQNSRNNPQRQVFIKVSFLKIGEIDTLKENFSADVYIQSRWREPQLDKQAANSTDIDWKAYWDAKIKVQNVLSETRHDHWKVLQKENGEAFVIDKQRIKATFAENLELLLFPFDIQDLSVNVSTEHSEADVELLEEIKEISSVHTETFAKQQEWHLFEFVEFTPKVSTKEYANTKYKHPGLIISCNARRRAGFFVWNVLLIMTLISSLSIATFSVDRHKPQNRLQLSFTLVLTGVAFKFVANQTIPKISYLTQLDRYILGSMTFLYLVCIWHSIVVLISDEDDGNTADKWAFVTFIILFSIFQIAFFVNVLIQGYRRWRHAKTIEEKYEEKYKNICGEKMSPKKKKSNPFKKMVTVGSIALSSKLL</sequence>
<feature type="transmembrane region" description="Helical" evidence="5">
    <location>
        <begin position="311"/>
        <end position="333"/>
    </location>
</feature>
<dbReference type="Gene3D" id="2.70.170.10">
    <property type="entry name" value="Neurotransmitter-gated ion-channel ligand-binding domain"/>
    <property type="match status" value="1"/>
</dbReference>
<evidence type="ECO:0008006" key="10">
    <source>
        <dbReference type="Google" id="ProtNLM"/>
    </source>
</evidence>
<dbReference type="EMBL" id="CAJPWZ010003283">
    <property type="protein sequence ID" value="CAG2255751.1"/>
    <property type="molecule type" value="Genomic_DNA"/>
</dbReference>
<dbReference type="Pfam" id="PF02931">
    <property type="entry name" value="Neur_chan_LBD"/>
    <property type="match status" value="1"/>
</dbReference>
<dbReference type="SUPFAM" id="SSF90112">
    <property type="entry name" value="Neurotransmitter-gated ion-channel transmembrane pore"/>
    <property type="match status" value="1"/>
</dbReference>
<feature type="transmembrane region" description="Helical" evidence="5">
    <location>
        <begin position="214"/>
        <end position="235"/>
    </location>
</feature>
<evidence type="ECO:0000256" key="4">
    <source>
        <dbReference type="ARBA" id="ARBA00023136"/>
    </source>
</evidence>
<evidence type="ECO:0000259" key="6">
    <source>
        <dbReference type="Pfam" id="PF02931"/>
    </source>
</evidence>
<dbReference type="Proteomes" id="UP000683360">
    <property type="component" value="Unassembled WGS sequence"/>
</dbReference>
<dbReference type="OrthoDB" id="5975154at2759"/>
<name>A0A8S3VL33_MYTED</name>
<dbReference type="PANTHER" id="PTHR18945">
    <property type="entry name" value="NEUROTRANSMITTER GATED ION CHANNEL"/>
    <property type="match status" value="1"/>
</dbReference>
<keyword evidence="9" id="KW-1185">Reference proteome</keyword>
<dbReference type="InterPro" id="IPR006201">
    <property type="entry name" value="Neur_channel"/>
</dbReference>
<dbReference type="SUPFAM" id="SSF63712">
    <property type="entry name" value="Nicotinic receptor ligand binding domain-like"/>
    <property type="match status" value="1"/>
</dbReference>
<dbReference type="GO" id="GO:0016020">
    <property type="term" value="C:membrane"/>
    <property type="evidence" value="ECO:0007669"/>
    <property type="project" value="UniProtKB-SubCell"/>
</dbReference>
<feature type="transmembrane region" description="Helical" evidence="5">
    <location>
        <begin position="278"/>
        <end position="299"/>
    </location>
</feature>
<keyword evidence="4 5" id="KW-0472">Membrane</keyword>
<dbReference type="Pfam" id="PF02932">
    <property type="entry name" value="Neur_chan_memb"/>
    <property type="match status" value="1"/>
</dbReference>
<feature type="domain" description="Neurotransmitter-gated ion-channel transmembrane" evidence="7">
    <location>
        <begin position="224"/>
        <end position="298"/>
    </location>
</feature>
<feature type="transmembrane region" description="Helical" evidence="5">
    <location>
        <begin position="247"/>
        <end position="266"/>
    </location>
</feature>
<comment type="caution">
    <text evidence="8">The sequence shown here is derived from an EMBL/GenBank/DDBJ whole genome shotgun (WGS) entry which is preliminary data.</text>
</comment>
<organism evidence="8 9">
    <name type="scientific">Mytilus edulis</name>
    <name type="common">Blue mussel</name>
    <dbReference type="NCBI Taxonomy" id="6550"/>
    <lineage>
        <taxon>Eukaryota</taxon>
        <taxon>Metazoa</taxon>
        <taxon>Spiralia</taxon>
        <taxon>Lophotrochozoa</taxon>
        <taxon>Mollusca</taxon>
        <taxon>Bivalvia</taxon>
        <taxon>Autobranchia</taxon>
        <taxon>Pteriomorphia</taxon>
        <taxon>Mytilida</taxon>
        <taxon>Mytiloidea</taxon>
        <taxon>Mytilidae</taxon>
        <taxon>Mytilinae</taxon>
        <taxon>Mytilus</taxon>
    </lineage>
</organism>